<reference evidence="2" key="1">
    <citation type="submission" date="2021-01" db="EMBL/GenBank/DDBJ databases">
        <authorList>
            <person name="Kaushik A."/>
        </authorList>
    </citation>
    <scope>NUCLEOTIDE SEQUENCE</scope>
    <source>
        <strain evidence="2">AG6-10EEA</strain>
    </source>
</reference>
<dbReference type="GO" id="GO:0010181">
    <property type="term" value="F:FMN binding"/>
    <property type="evidence" value="ECO:0007669"/>
    <property type="project" value="InterPro"/>
</dbReference>
<dbReference type="InterPro" id="IPR001155">
    <property type="entry name" value="OxRdtase_FMN_N"/>
</dbReference>
<dbReference type="GO" id="GO:0003959">
    <property type="term" value="F:NADPH dehydrogenase activity"/>
    <property type="evidence" value="ECO:0007669"/>
    <property type="project" value="TreeGrafter"/>
</dbReference>
<dbReference type="SUPFAM" id="SSF51395">
    <property type="entry name" value="FMN-linked oxidoreductases"/>
    <property type="match status" value="1"/>
</dbReference>
<evidence type="ECO:0000313" key="2">
    <source>
        <dbReference type="EMBL" id="CAE6467190.1"/>
    </source>
</evidence>
<dbReference type="Gene3D" id="3.20.20.70">
    <property type="entry name" value="Aldolase class I"/>
    <property type="match status" value="1"/>
</dbReference>
<accession>A0A8H3BY97</accession>
<dbReference type="Proteomes" id="UP000663853">
    <property type="component" value="Unassembled WGS sequence"/>
</dbReference>
<dbReference type="PANTHER" id="PTHR22893">
    <property type="entry name" value="NADH OXIDOREDUCTASE-RELATED"/>
    <property type="match status" value="1"/>
</dbReference>
<dbReference type="EMBL" id="CAJMXA010001654">
    <property type="protein sequence ID" value="CAE6467190.1"/>
    <property type="molecule type" value="Genomic_DNA"/>
</dbReference>
<evidence type="ECO:0000313" key="3">
    <source>
        <dbReference type="Proteomes" id="UP000663853"/>
    </source>
</evidence>
<dbReference type="Pfam" id="PF00724">
    <property type="entry name" value="Oxidored_FMN"/>
    <property type="match status" value="1"/>
</dbReference>
<dbReference type="AlphaFoldDB" id="A0A8H3BY97"/>
<gene>
    <name evidence="2" type="ORF">RDB_LOCUS70181</name>
</gene>
<name>A0A8H3BY97_9AGAM</name>
<organism evidence="2 3">
    <name type="scientific">Rhizoctonia solani</name>
    <dbReference type="NCBI Taxonomy" id="456999"/>
    <lineage>
        <taxon>Eukaryota</taxon>
        <taxon>Fungi</taxon>
        <taxon>Dikarya</taxon>
        <taxon>Basidiomycota</taxon>
        <taxon>Agaricomycotina</taxon>
        <taxon>Agaricomycetes</taxon>
        <taxon>Cantharellales</taxon>
        <taxon>Ceratobasidiaceae</taxon>
        <taxon>Rhizoctonia</taxon>
    </lineage>
</organism>
<dbReference type="PANTHER" id="PTHR22893:SF91">
    <property type="entry name" value="NADPH DEHYDROGENASE 2-RELATED"/>
    <property type="match status" value="1"/>
</dbReference>
<sequence length="371" mass="40482">MSKLFEPLHVGDLTLAHRVVMAPMTRFRVAEDGVVTNINAEYYSQRSSVPGSLVISEAAVIAAEAGGYPNFPGVFNDAQVAGWKKVVDAVHTNDSYIYLQIAAFGRVAHPGILTAGGFPYVSSSPTKHPERDQTPLELSQNDIKRYIGLYAEAARRAVHEAGFDGVEIHACNGSLNEQFIQDVVNKRTDEYGGSIQNRSRFVLEVADAVVEQIGAKRTGIRFSPWSLAQGMGMKNPLPTYSYIISELVQRHPELAFIHMIEPGINSHENGTTQLLDEGVTASNDFAYRLWTPRAYITSGGYDHKSAPHAADKLDNTAVAIGRLFISNPDLPVRIKAGLEPAAGDPNTYYTPGPESVKGYTDYPFLSLKAQA</sequence>
<comment type="caution">
    <text evidence="2">The sequence shown here is derived from an EMBL/GenBank/DDBJ whole genome shotgun (WGS) entry which is preliminary data.</text>
</comment>
<dbReference type="InterPro" id="IPR013785">
    <property type="entry name" value="Aldolase_TIM"/>
</dbReference>
<dbReference type="CDD" id="cd02933">
    <property type="entry name" value="OYE_like_FMN"/>
    <property type="match status" value="1"/>
</dbReference>
<feature type="domain" description="NADH:flavin oxidoreductase/NADH oxidase N-terminal" evidence="1">
    <location>
        <begin position="3"/>
        <end position="339"/>
    </location>
</feature>
<protein>
    <recommendedName>
        <fullName evidence="1">NADH:flavin oxidoreductase/NADH oxidase N-terminal domain-containing protein</fullName>
    </recommendedName>
</protein>
<evidence type="ECO:0000259" key="1">
    <source>
        <dbReference type="Pfam" id="PF00724"/>
    </source>
</evidence>
<dbReference type="InterPro" id="IPR045247">
    <property type="entry name" value="Oye-like"/>
</dbReference>
<proteinExistence type="predicted"/>